<dbReference type="SUPFAM" id="SSF54637">
    <property type="entry name" value="Thioesterase/thiol ester dehydrase-isomerase"/>
    <property type="match status" value="1"/>
</dbReference>
<protein>
    <submittedName>
        <fullName evidence="2">MaoC domain protein dehydratase</fullName>
    </submittedName>
</protein>
<name>A5FYV1_ACICJ</name>
<dbReference type="Pfam" id="PF01575">
    <property type="entry name" value="MaoC_dehydratas"/>
    <property type="match status" value="1"/>
</dbReference>
<dbReference type="CDD" id="cd03450">
    <property type="entry name" value="NodN"/>
    <property type="match status" value="1"/>
</dbReference>
<accession>A5FYV1</accession>
<proteinExistence type="predicted"/>
<evidence type="ECO:0000259" key="1">
    <source>
        <dbReference type="Pfam" id="PF01575"/>
    </source>
</evidence>
<dbReference type="InterPro" id="IPR039375">
    <property type="entry name" value="NodN-like"/>
</dbReference>
<keyword evidence="3" id="KW-1185">Reference proteome</keyword>
<sequence>MSAPPLTLADYRALVGTEVGCSDWIEVGQARIDAFAEVTDDDQFIHVDPERARETPFGGTIAHGFLTLSLLSRMAYDTLPRLAGVAMSVNYGMNSLRFLAPVRAGSRIRGRFALAGLAEKGERRLLLTHDVTVEIEDQPKPALIAQWLSMLALA</sequence>
<reference evidence="2 3" key="1">
    <citation type="submission" date="2007-05" db="EMBL/GenBank/DDBJ databases">
        <title>Complete sequence of chromosome of Acidiphilium cryptum JF-5.</title>
        <authorList>
            <consortium name="US DOE Joint Genome Institute"/>
            <person name="Copeland A."/>
            <person name="Lucas S."/>
            <person name="Lapidus A."/>
            <person name="Barry K."/>
            <person name="Detter J.C."/>
            <person name="Glavina del Rio T."/>
            <person name="Hammon N."/>
            <person name="Israni S."/>
            <person name="Dalin E."/>
            <person name="Tice H."/>
            <person name="Pitluck S."/>
            <person name="Sims D."/>
            <person name="Brettin T."/>
            <person name="Bruce D."/>
            <person name="Han C."/>
            <person name="Schmutz J."/>
            <person name="Larimer F."/>
            <person name="Land M."/>
            <person name="Hauser L."/>
            <person name="Kyrpides N."/>
            <person name="Kim E."/>
            <person name="Magnuson T."/>
            <person name="Richardson P."/>
        </authorList>
    </citation>
    <scope>NUCLEOTIDE SEQUENCE [LARGE SCALE GENOMIC DNA]</scope>
    <source>
        <strain evidence="2 3">JF-5</strain>
    </source>
</reference>
<gene>
    <name evidence="2" type="ordered locus">Acry_1577</name>
</gene>
<organism evidence="2 3">
    <name type="scientific">Acidiphilium cryptum (strain JF-5)</name>
    <dbReference type="NCBI Taxonomy" id="349163"/>
    <lineage>
        <taxon>Bacteria</taxon>
        <taxon>Pseudomonadati</taxon>
        <taxon>Pseudomonadota</taxon>
        <taxon>Alphaproteobacteria</taxon>
        <taxon>Acetobacterales</taxon>
        <taxon>Acidocellaceae</taxon>
        <taxon>Acidiphilium</taxon>
    </lineage>
</organism>
<dbReference type="Gene3D" id="3.10.129.10">
    <property type="entry name" value="Hotdog Thioesterase"/>
    <property type="match status" value="1"/>
</dbReference>
<dbReference type="eggNOG" id="COG2030">
    <property type="taxonomic scope" value="Bacteria"/>
</dbReference>
<dbReference type="HOGENOM" id="CLU_108911_1_0_5"/>
<dbReference type="PANTHER" id="PTHR42993:SF1">
    <property type="entry name" value="MAOC-LIKE DEHYDRATASE DOMAIN-CONTAINING PROTEIN"/>
    <property type="match status" value="1"/>
</dbReference>
<dbReference type="KEGG" id="acr:Acry_1577"/>
<feature type="domain" description="MaoC-like" evidence="1">
    <location>
        <begin position="14"/>
        <end position="122"/>
    </location>
</feature>
<dbReference type="InterPro" id="IPR002539">
    <property type="entry name" value="MaoC-like_dom"/>
</dbReference>
<dbReference type="Proteomes" id="UP000000245">
    <property type="component" value="Chromosome"/>
</dbReference>
<dbReference type="PANTHER" id="PTHR42993">
    <property type="entry name" value="MAOC-LIKE DEHYDRATASE DOMAIN-CONTAINING PROTEIN"/>
    <property type="match status" value="1"/>
</dbReference>
<evidence type="ECO:0000313" key="3">
    <source>
        <dbReference type="Proteomes" id="UP000000245"/>
    </source>
</evidence>
<dbReference type="EMBL" id="CP000697">
    <property type="protein sequence ID" value="ABQ30783.1"/>
    <property type="molecule type" value="Genomic_DNA"/>
</dbReference>
<dbReference type="STRING" id="349163.Acry_1577"/>
<dbReference type="RefSeq" id="WP_011942345.1">
    <property type="nucleotide sequence ID" value="NC_009484.1"/>
</dbReference>
<dbReference type="AlphaFoldDB" id="A5FYV1"/>
<evidence type="ECO:0000313" key="2">
    <source>
        <dbReference type="EMBL" id="ABQ30783.1"/>
    </source>
</evidence>
<dbReference type="InterPro" id="IPR029069">
    <property type="entry name" value="HotDog_dom_sf"/>
</dbReference>